<name>A0A1X7AKK6_9GAMM</name>
<dbReference type="OrthoDB" id="6400802at2"/>
<dbReference type="EMBL" id="FWPT01000005">
    <property type="protein sequence ID" value="SMA47384.1"/>
    <property type="molecule type" value="Genomic_DNA"/>
</dbReference>
<gene>
    <name evidence="1" type="ORF">EHSB41UT_02398</name>
</gene>
<sequence length="152" mass="17829">MDDIKKMLFLNQKFNILALKANVNTTATIGADYAYAWSEGVYPLFDEGLDWHKPYGEFFDVTEEMMDELSKLLDDHWMSNKPITFYELEDHYKVRQGTTHWDRPRLIHACRYMFLCSSFSEAFWATLCENGKCPSEAHSIPREFSSEDIYLG</sequence>
<keyword evidence="2" id="KW-1185">Reference proteome</keyword>
<dbReference type="Proteomes" id="UP000196573">
    <property type="component" value="Unassembled WGS sequence"/>
</dbReference>
<accession>A0A1X7AKK6</accession>
<evidence type="ECO:0000313" key="2">
    <source>
        <dbReference type="Proteomes" id="UP000196573"/>
    </source>
</evidence>
<reference evidence="1 2" key="1">
    <citation type="submission" date="2017-03" db="EMBL/GenBank/DDBJ databases">
        <authorList>
            <person name="Afonso C.L."/>
            <person name="Miller P.J."/>
            <person name="Scott M.A."/>
            <person name="Spackman E."/>
            <person name="Goraichik I."/>
            <person name="Dimitrov K.M."/>
            <person name="Suarez D.L."/>
            <person name="Swayne D.E."/>
        </authorList>
    </citation>
    <scope>NUCLEOTIDE SEQUENCE [LARGE SCALE GENOMIC DNA]</scope>
    <source>
        <strain evidence="1">SB41UT1</strain>
    </source>
</reference>
<dbReference type="AlphaFoldDB" id="A0A1X7AKK6"/>
<evidence type="ECO:0000313" key="1">
    <source>
        <dbReference type="EMBL" id="SMA47384.1"/>
    </source>
</evidence>
<protein>
    <submittedName>
        <fullName evidence="1">Uncharacterized protein</fullName>
    </submittedName>
</protein>
<organism evidence="1 2">
    <name type="scientific">Parendozoicomonas haliclonae</name>
    <dbReference type="NCBI Taxonomy" id="1960125"/>
    <lineage>
        <taxon>Bacteria</taxon>
        <taxon>Pseudomonadati</taxon>
        <taxon>Pseudomonadota</taxon>
        <taxon>Gammaproteobacteria</taxon>
        <taxon>Oceanospirillales</taxon>
        <taxon>Endozoicomonadaceae</taxon>
        <taxon>Parendozoicomonas</taxon>
    </lineage>
</organism>
<dbReference type="RefSeq" id="WP_087110159.1">
    <property type="nucleotide sequence ID" value="NZ_CBCSCN010000003.1"/>
</dbReference>
<proteinExistence type="predicted"/>